<keyword evidence="3" id="KW-1185">Reference proteome</keyword>
<feature type="compositionally biased region" description="Basic and acidic residues" evidence="1">
    <location>
        <begin position="464"/>
        <end position="477"/>
    </location>
</feature>
<feature type="compositionally biased region" description="Acidic residues" evidence="1">
    <location>
        <begin position="598"/>
        <end position="617"/>
    </location>
</feature>
<dbReference type="EMBL" id="JARJLG010000022">
    <property type="protein sequence ID" value="KAJ7771124.1"/>
    <property type="molecule type" value="Genomic_DNA"/>
</dbReference>
<accession>A0AAD7JUZ9</accession>
<feature type="region of interest" description="Disordered" evidence="1">
    <location>
        <begin position="744"/>
        <end position="782"/>
    </location>
</feature>
<feature type="region of interest" description="Disordered" evidence="1">
    <location>
        <begin position="249"/>
        <end position="286"/>
    </location>
</feature>
<sequence length="812" mass="87860">MRPSYACGCLNVRITPLPANFPNSPDPAATPDFTQVHVADEGISVAHPQVTLRIRTRGELASGHRRARYTSLTCLLCQVLVYRVHQIVSIDSDTRDGPLMPTEDWVEQDLLKSPSGWIEVHKDCLNGDAIARVEASQQYSTLFSLAIPVPGSPPASPQPAIEDGPQVAYLAHLPPLFLPPPFTPAHPVFVHLSSLATKESEAQRAAVESYMAHVMRAKSAELAQTESRLRRQVETVWRKFRAGLESVEQVDTSALASPRSPRSPRSPASRATSGNLTTPASPTGAGTPIAVVRDFIPLPVAPIRQQHAPAVSSSLLTSGFHAPPRQQQPPQPPTPVQPESPRPSSSSSRTLGSSSPTLAGSPRAQVTAPRRIFEDGASVLQFPRTQDEDLNTAASLRLFEGLEADMARHKRERERQLRESQKASTSTAAAADDTAPGAGPSTVNGNAEKHTAKNGAAGSLPKGVESRGETSVPDKGKEKQKKIVTFQSQPAVVTIKREVNAEKEEEVRFARNDGEEMIFDLEEGNSQESADGAVMVFVEQPLQPRASQPRRPTRKEPTDSTGLPQSFSALRPASLPVPSQITSPRRSPPVNEQAEASIQEEDAADEQDQERDQEEEQYDSRDVQIRKLVAADTFSHRGKWRKSSDEWKTMVSDGRRGEEDEEDDELGPPPPPHLNGSSLAGMPGSMPIAIRPLVKPPTVLNLASYRPQTMPTVPQEPEQEPLTPVSSSAIRKAVYAERDLQRAMDPGALDFSTNDEAIAEEDEEEGEAPNSGGGAVSAAGSAPGRLANKRAFSILQARNELPDSGMWRSLAS</sequence>
<feature type="compositionally biased region" description="Low complexity" evidence="1">
    <location>
        <begin position="342"/>
        <end position="358"/>
    </location>
</feature>
<comment type="caution">
    <text evidence="2">The sequence shown here is derived from an EMBL/GenBank/DDBJ whole genome shotgun (WGS) entry which is preliminary data.</text>
</comment>
<evidence type="ECO:0000313" key="3">
    <source>
        <dbReference type="Proteomes" id="UP001215280"/>
    </source>
</evidence>
<reference evidence="2" key="1">
    <citation type="submission" date="2023-03" db="EMBL/GenBank/DDBJ databases">
        <title>Massive genome expansion in bonnet fungi (Mycena s.s.) driven by repeated elements and novel gene families across ecological guilds.</title>
        <authorList>
            <consortium name="Lawrence Berkeley National Laboratory"/>
            <person name="Harder C.B."/>
            <person name="Miyauchi S."/>
            <person name="Viragh M."/>
            <person name="Kuo A."/>
            <person name="Thoen E."/>
            <person name="Andreopoulos B."/>
            <person name="Lu D."/>
            <person name="Skrede I."/>
            <person name="Drula E."/>
            <person name="Henrissat B."/>
            <person name="Morin E."/>
            <person name="Kohler A."/>
            <person name="Barry K."/>
            <person name="LaButti K."/>
            <person name="Morin E."/>
            <person name="Salamov A."/>
            <person name="Lipzen A."/>
            <person name="Mereny Z."/>
            <person name="Hegedus B."/>
            <person name="Baldrian P."/>
            <person name="Stursova M."/>
            <person name="Weitz H."/>
            <person name="Taylor A."/>
            <person name="Grigoriev I.V."/>
            <person name="Nagy L.G."/>
            <person name="Martin F."/>
            <person name="Kauserud H."/>
        </authorList>
    </citation>
    <scope>NUCLEOTIDE SEQUENCE</scope>
    <source>
        <strain evidence="2">CBHHK188m</strain>
    </source>
</reference>
<feature type="compositionally biased region" description="Low complexity" evidence="1">
    <location>
        <begin position="253"/>
        <end position="286"/>
    </location>
</feature>
<feature type="compositionally biased region" description="Basic and acidic residues" evidence="1">
    <location>
        <begin position="642"/>
        <end position="658"/>
    </location>
</feature>
<feature type="region of interest" description="Disordered" evidence="1">
    <location>
        <begin position="519"/>
        <end position="687"/>
    </location>
</feature>
<dbReference type="AlphaFoldDB" id="A0AAD7JUZ9"/>
<feature type="region of interest" description="Disordered" evidence="1">
    <location>
        <begin position="309"/>
        <end position="368"/>
    </location>
</feature>
<feature type="compositionally biased region" description="Low complexity" evidence="1">
    <location>
        <begin position="423"/>
        <end position="441"/>
    </location>
</feature>
<name>A0AAD7JUZ9_9AGAR</name>
<protein>
    <submittedName>
        <fullName evidence="2">Uncharacterized protein</fullName>
    </submittedName>
</protein>
<evidence type="ECO:0000313" key="2">
    <source>
        <dbReference type="EMBL" id="KAJ7771124.1"/>
    </source>
</evidence>
<feature type="compositionally biased region" description="Acidic residues" evidence="1">
    <location>
        <begin position="757"/>
        <end position="767"/>
    </location>
</feature>
<evidence type="ECO:0000256" key="1">
    <source>
        <dbReference type="SAM" id="MobiDB-lite"/>
    </source>
</evidence>
<organism evidence="2 3">
    <name type="scientific">Mycena maculata</name>
    <dbReference type="NCBI Taxonomy" id="230809"/>
    <lineage>
        <taxon>Eukaryota</taxon>
        <taxon>Fungi</taxon>
        <taxon>Dikarya</taxon>
        <taxon>Basidiomycota</taxon>
        <taxon>Agaricomycotina</taxon>
        <taxon>Agaricomycetes</taxon>
        <taxon>Agaricomycetidae</taxon>
        <taxon>Agaricales</taxon>
        <taxon>Marasmiineae</taxon>
        <taxon>Mycenaceae</taxon>
        <taxon>Mycena</taxon>
    </lineage>
</organism>
<feature type="compositionally biased region" description="Polar residues" evidence="1">
    <location>
        <begin position="559"/>
        <end position="568"/>
    </location>
</feature>
<dbReference type="Proteomes" id="UP001215280">
    <property type="component" value="Unassembled WGS sequence"/>
</dbReference>
<feature type="compositionally biased region" description="Pro residues" evidence="1">
    <location>
        <begin position="326"/>
        <end position="341"/>
    </location>
</feature>
<feature type="region of interest" description="Disordered" evidence="1">
    <location>
        <begin position="409"/>
        <end position="487"/>
    </location>
</feature>
<proteinExistence type="predicted"/>
<gene>
    <name evidence="2" type="ORF">DFH07DRAFT_879688</name>
</gene>